<gene>
    <name evidence="3" type="ORF">HNR48_000421</name>
</gene>
<sequence>MQTYTFFKRTRLINSLALAALSLGLGACDEQLSNTPAENVQHLSGQHTTDISVKSSSVIEDAQQLITVPGFSMAISESFGLRLLDESGTSIDEYKGKFELGDYRFIGGHLRLLLVDKNRNTPTLFTIDNRQLKRINQFSSPSFNIDGLCLSADANQLFSFYLDGEGRAQQWLLADQGPARIVRSFTTAPGSFCSVDDSEQRLYVGEENSGVWSYEAQAEAEAGRKLIALSKAWGGVLGEDIAGIRAIAGGFAAISPSDHSVALVQSGELKARFVLDNAGESEQLALQQSESNIVFSSVDENGHVFRWSYSLPMHKANTENMVEITAHMETLAMPRHGDVADDPAIWFNAAAPEQSLILGTNKTAGLHSYQLNGEQRQFIGSGRLNNVDIAYQVPLSNDNSDIAAASLRDNNSIAMFHISSDGTVSEAGQIATSMSEIYGLCMFQSGEKAYVLANDKSGLYQQYEISGSTSTMSGTLRREFSLPGQPEGCTVDEKQELLFMGEEDAGIWVVNSRADSQDTPKLIHKIGDALHDDVEGMAIYQGEQNDYLIVSSQGNNSYAVFDTTAPYQYRGSFRITMNAARGIDGTSETDGLDVSSANFGGVFTEGMLVVQDGHNVLPSEPQNFKAVSWTTIKSALQLN</sequence>
<dbReference type="InterPro" id="IPR003431">
    <property type="entry name" value="B-propeller_Phytase"/>
</dbReference>
<keyword evidence="3" id="KW-0378">Hydrolase</keyword>
<feature type="signal peptide" evidence="1">
    <location>
        <begin position="1"/>
        <end position="27"/>
    </location>
</feature>
<evidence type="ECO:0000313" key="4">
    <source>
        <dbReference type="Proteomes" id="UP000528457"/>
    </source>
</evidence>
<evidence type="ECO:0000259" key="2">
    <source>
        <dbReference type="PROSITE" id="PS51662"/>
    </source>
</evidence>
<name>A0A7X0MUC7_9GAMM</name>
<dbReference type="InterPro" id="IPR011042">
    <property type="entry name" value="6-blade_b-propeller_TolB-like"/>
</dbReference>
<organism evidence="3 4">
    <name type="scientific">Pseudoteredinibacter isoporae</name>
    <dbReference type="NCBI Taxonomy" id="570281"/>
    <lineage>
        <taxon>Bacteria</taxon>
        <taxon>Pseudomonadati</taxon>
        <taxon>Pseudomonadota</taxon>
        <taxon>Gammaproteobacteria</taxon>
        <taxon>Cellvibrionales</taxon>
        <taxon>Cellvibrionaceae</taxon>
        <taxon>Pseudoteredinibacter</taxon>
    </lineage>
</organism>
<protein>
    <submittedName>
        <fullName evidence="3">3-phytase</fullName>
        <ecNumber evidence="3">3.1.3.8</ecNumber>
    </submittedName>
</protein>
<proteinExistence type="predicted"/>
<dbReference type="Pfam" id="PF02333">
    <property type="entry name" value="Phytase"/>
    <property type="match status" value="2"/>
</dbReference>
<dbReference type="AlphaFoldDB" id="A0A7X0MUC7"/>
<feature type="domain" description="BPP" evidence="2">
    <location>
        <begin position="32"/>
        <end position="313"/>
    </location>
</feature>
<dbReference type="Gene3D" id="2.120.10.30">
    <property type="entry name" value="TolB, C-terminal domain"/>
    <property type="match status" value="2"/>
</dbReference>
<feature type="domain" description="BPP" evidence="2">
    <location>
        <begin position="314"/>
        <end position="636"/>
    </location>
</feature>
<dbReference type="InParanoid" id="A0A7X0MUC7"/>
<dbReference type="EMBL" id="JACHHT010000001">
    <property type="protein sequence ID" value="MBB6520143.1"/>
    <property type="molecule type" value="Genomic_DNA"/>
</dbReference>
<reference evidence="3 4" key="1">
    <citation type="submission" date="2020-08" db="EMBL/GenBank/DDBJ databases">
        <title>Genomic Encyclopedia of Type Strains, Phase IV (KMG-IV): sequencing the most valuable type-strain genomes for metagenomic binning, comparative biology and taxonomic classification.</title>
        <authorList>
            <person name="Goeker M."/>
        </authorList>
    </citation>
    <scope>NUCLEOTIDE SEQUENCE [LARGE SCALE GENOMIC DNA]</scope>
    <source>
        <strain evidence="3 4">DSM 22368</strain>
    </source>
</reference>
<feature type="chain" id="PRO_5030819236" evidence="1">
    <location>
        <begin position="28"/>
        <end position="639"/>
    </location>
</feature>
<dbReference type="PROSITE" id="PS51662">
    <property type="entry name" value="BP_PHYTASE"/>
    <property type="match status" value="2"/>
</dbReference>
<dbReference type="GO" id="GO:0016158">
    <property type="term" value="F:inositol hexakisphosphate 3-phosphatase activity"/>
    <property type="evidence" value="ECO:0007669"/>
    <property type="project" value="UniProtKB-EC"/>
</dbReference>
<dbReference type="EC" id="3.1.3.8" evidence="3"/>
<comment type="caution">
    <text evidence="3">The sequence shown here is derived from an EMBL/GenBank/DDBJ whole genome shotgun (WGS) entry which is preliminary data.</text>
</comment>
<evidence type="ECO:0000256" key="1">
    <source>
        <dbReference type="SAM" id="SignalP"/>
    </source>
</evidence>
<evidence type="ECO:0000313" key="3">
    <source>
        <dbReference type="EMBL" id="MBB6520143.1"/>
    </source>
</evidence>
<dbReference type="Proteomes" id="UP000528457">
    <property type="component" value="Unassembled WGS sequence"/>
</dbReference>
<keyword evidence="1" id="KW-0732">Signal</keyword>
<accession>A0A7X0MUC7</accession>
<dbReference type="RefSeq" id="WP_166852115.1">
    <property type="nucleotide sequence ID" value="NZ_JAAONY010000001.1"/>
</dbReference>
<dbReference type="SUPFAM" id="SSF50956">
    <property type="entry name" value="Thermostable phytase (3-phytase)"/>
    <property type="match status" value="2"/>
</dbReference>
<keyword evidence="4" id="KW-1185">Reference proteome</keyword>